<keyword evidence="7 8" id="KW-1133">Transmembrane helix</keyword>
<dbReference type="GO" id="GO:0000160">
    <property type="term" value="P:phosphorelay signal transduction system"/>
    <property type="evidence" value="ECO:0007669"/>
    <property type="project" value="TreeGrafter"/>
</dbReference>
<dbReference type="InterPro" id="IPR050428">
    <property type="entry name" value="TCS_sensor_his_kinase"/>
</dbReference>
<dbReference type="GO" id="GO:0004673">
    <property type="term" value="F:protein histidine kinase activity"/>
    <property type="evidence" value="ECO:0007669"/>
    <property type="project" value="UniProtKB-EC"/>
</dbReference>
<dbReference type="Pfam" id="PF02518">
    <property type="entry name" value="HATPase_c"/>
    <property type="match status" value="1"/>
</dbReference>
<evidence type="ECO:0000256" key="2">
    <source>
        <dbReference type="ARBA" id="ARBA00012438"/>
    </source>
</evidence>
<comment type="caution">
    <text evidence="10">The sequence shown here is derived from an EMBL/GenBank/DDBJ whole genome shotgun (WGS) entry which is preliminary data.</text>
</comment>
<dbReference type="SMART" id="SM00387">
    <property type="entry name" value="HATPase_c"/>
    <property type="match status" value="1"/>
</dbReference>
<dbReference type="SUPFAM" id="SSF55874">
    <property type="entry name" value="ATPase domain of HSP90 chaperone/DNA topoisomerase II/histidine kinase"/>
    <property type="match status" value="1"/>
</dbReference>
<feature type="transmembrane region" description="Helical" evidence="8">
    <location>
        <begin position="12"/>
        <end position="35"/>
    </location>
</feature>
<organism evidence="10 11">
    <name type="scientific">Paramagnetospirillum magnetotacticum MS-1</name>
    <dbReference type="NCBI Taxonomy" id="272627"/>
    <lineage>
        <taxon>Bacteria</taxon>
        <taxon>Pseudomonadati</taxon>
        <taxon>Pseudomonadota</taxon>
        <taxon>Alphaproteobacteria</taxon>
        <taxon>Rhodospirillales</taxon>
        <taxon>Magnetospirillaceae</taxon>
        <taxon>Paramagnetospirillum</taxon>
    </lineage>
</organism>
<evidence type="ECO:0000256" key="3">
    <source>
        <dbReference type="ARBA" id="ARBA00022553"/>
    </source>
</evidence>
<evidence type="ECO:0000256" key="5">
    <source>
        <dbReference type="ARBA" id="ARBA00022692"/>
    </source>
</evidence>
<dbReference type="Proteomes" id="UP000031971">
    <property type="component" value="Unassembled WGS sequence"/>
</dbReference>
<evidence type="ECO:0000256" key="8">
    <source>
        <dbReference type="SAM" id="Phobius"/>
    </source>
</evidence>
<comment type="catalytic activity">
    <reaction evidence="1">
        <text>ATP + protein L-histidine = ADP + protein N-phospho-L-histidine.</text>
        <dbReference type="EC" id="2.7.13.3"/>
    </reaction>
</comment>
<dbReference type="EMBL" id="JXSL01000030">
    <property type="protein sequence ID" value="KIL97647.1"/>
    <property type="molecule type" value="Genomic_DNA"/>
</dbReference>
<keyword evidence="6 10" id="KW-0418">Kinase</keyword>
<evidence type="ECO:0000256" key="6">
    <source>
        <dbReference type="ARBA" id="ARBA00022777"/>
    </source>
</evidence>
<evidence type="ECO:0000313" key="11">
    <source>
        <dbReference type="Proteomes" id="UP000031971"/>
    </source>
</evidence>
<dbReference type="InterPro" id="IPR003594">
    <property type="entry name" value="HATPase_dom"/>
</dbReference>
<reference evidence="10 11" key="1">
    <citation type="submission" date="2015-01" db="EMBL/GenBank/DDBJ databases">
        <title>Genome Sequence of Magnetospirillum magnetotacticum Strain MS-1.</title>
        <authorList>
            <person name="Marinov G.K."/>
            <person name="Smalley M.D."/>
            <person name="DeSalvo G."/>
        </authorList>
    </citation>
    <scope>NUCLEOTIDE SEQUENCE [LARGE SCALE GENOMIC DNA]</scope>
    <source>
        <strain evidence="10 11">MS-1</strain>
    </source>
</reference>
<keyword evidence="11" id="KW-1185">Reference proteome</keyword>
<keyword evidence="5 8" id="KW-0812">Transmembrane</keyword>
<gene>
    <name evidence="10" type="ORF">CCC_00708</name>
</gene>
<dbReference type="STRING" id="272627.CCC_00708"/>
<dbReference type="PANTHER" id="PTHR45436">
    <property type="entry name" value="SENSOR HISTIDINE KINASE YKOH"/>
    <property type="match status" value="1"/>
</dbReference>
<evidence type="ECO:0000256" key="4">
    <source>
        <dbReference type="ARBA" id="ARBA00022679"/>
    </source>
</evidence>
<name>A0A0C2U848_PARME</name>
<evidence type="ECO:0000256" key="7">
    <source>
        <dbReference type="ARBA" id="ARBA00022989"/>
    </source>
</evidence>
<dbReference type="RefSeq" id="WP_009869581.1">
    <property type="nucleotide sequence ID" value="NZ_JXSL01000030.1"/>
</dbReference>
<keyword evidence="3" id="KW-0597">Phosphoprotein</keyword>
<dbReference type="GO" id="GO:0005886">
    <property type="term" value="C:plasma membrane"/>
    <property type="evidence" value="ECO:0007669"/>
    <property type="project" value="TreeGrafter"/>
</dbReference>
<dbReference type="InterPro" id="IPR006311">
    <property type="entry name" value="TAT_signal"/>
</dbReference>
<feature type="domain" description="Histidine kinase" evidence="9">
    <location>
        <begin position="245"/>
        <end position="437"/>
    </location>
</feature>
<sequence length="441" mass="46963">MTGNDSLRRRLILGAGAWVLLALSVGGWVLGHAFADSAEQALRHRLETHLRTLLAAVEASDSGAVTVGRPVGEPRFEQPYSGWYWQVSDGAAILVRSRSLWDAVLGIAPDSEPGAVQMRRDDGPRGQRLELLERDLLLGENGRRLHVAVAADRAEVEAEIARFRLLLTLSLGGLGLGLLAAVAVQVGYGLKPLGRLEEELGQLTRGAPRLGGRYPREIAPLVEAMNRVLDHDETLIRHARNHLGNLAHALKTPLAVLRAECGTIPQAAPQIERVTRLIDLHLARAGSETSSARAVGRRTALAPLLAELAAAMRKVHAERRLNIAILCPPDADFAAETDDLAEMMGNLMDNACKWARTRVQVVAEPGLIRVEDDGPGLSPDQAAAAARRGTRLDESVPGSGLGLAIVADLAALGGLGLSFGRTPEGGLAVSLSEKATPRECA</sequence>
<dbReference type="PROSITE" id="PS51318">
    <property type="entry name" value="TAT"/>
    <property type="match status" value="1"/>
</dbReference>
<dbReference type="PANTHER" id="PTHR45436:SF5">
    <property type="entry name" value="SENSOR HISTIDINE KINASE TRCS"/>
    <property type="match status" value="1"/>
</dbReference>
<evidence type="ECO:0000313" key="10">
    <source>
        <dbReference type="EMBL" id="KIL97647.1"/>
    </source>
</evidence>
<dbReference type="OrthoDB" id="9809567at2"/>
<dbReference type="Gene3D" id="1.10.287.130">
    <property type="match status" value="1"/>
</dbReference>
<dbReference type="Gene3D" id="3.30.565.10">
    <property type="entry name" value="Histidine kinase-like ATPase, C-terminal domain"/>
    <property type="match status" value="1"/>
</dbReference>
<protein>
    <recommendedName>
        <fullName evidence="2">histidine kinase</fullName>
        <ecNumber evidence="2">2.7.13.3</ecNumber>
    </recommendedName>
</protein>
<dbReference type="AlphaFoldDB" id="A0A0C2U848"/>
<dbReference type="InterPro" id="IPR036890">
    <property type="entry name" value="HATPase_C_sf"/>
</dbReference>
<accession>A0A0C2U848</accession>
<keyword evidence="8" id="KW-0472">Membrane</keyword>
<evidence type="ECO:0000259" key="9">
    <source>
        <dbReference type="PROSITE" id="PS50109"/>
    </source>
</evidence>
<evidence type="ECO:0000256" key="1">
    <source>
        <dbReference type="ARBA" id="ARBA00000085"/>
    </source>
</evidence>
<keyword evidence="4" id="KW-0808">Transferase</keyword>
<dbReference type="InterPro" id="IPR005467">
    <property type="entry name" value="His_kinase_dom"/>
</dbReference>
<dbReference type="PROSITE" id="PS50109">
    <property type="entry name" value="HIS_KIN"/>
    <property type="match status" value="1"/>
</dbReference>
<proteinExistence type="predicted"/>
<dbReference type="EC" id="2.7.13.3" evidence="2"/>